<evidence type="ECO:0000259" key="16">
    <source>
        <dbReference type="PROSITE" id="PS50109"/>
    </source>
</evidence>
<dbReference type="SUPFAM" id="SSF55874">
    <property type="entry name" value="ATPase domain of HSP90 chaperone/DNA topoisomerase II/histidine kinase"/>
    <property type="match status" value="1"/>
</dbReference>
<evidence type="ECO:0000256" key="6">
    <source>
        <dbReference type="ARBA" id="ARBA00022679"/>
    </source>
</evidence>
<keyword evidence="10 14" id="KW-0067">ATP-binding</keyword>
<accession>A0A158A0C6</accession>
<keyword evidence="13 14" id="KW-0472">Membrane</keyword>
<comment type="subcellular location">
    <subcellularLocation>
        <location evidence="2 14">Cell inner membrane</location>
    </subcellularLocation>
</comment>
<dbReference type="Gene3D" id="6.10.340.10">
    <property type="match status" value="1"/>
</dbReference>
<evidence type="ECO:0000256" key="11">
    <source>
        <dbReference type="ARBA" id="ARBA00022989"/>
    </source>
</evidence>
<dbReference type="GO" id="GO:0005886">
    <property type="term" value="C:plasma membrane"/>
    <property type="evidence" value="ECO:0007669"/>
    <property type="project" value="UniProtKB-SubCell"/>
</dbReference>
<evidence type="ECO:0000256" key="2">
    <source>
        <dbReference type="ARBA" id="ARBA00004533"/>
    </source>
</evidence>
<keyword evidence="19" id="KW-1185">Reference proteome</keyword>
<dbReference type="PROSITE" id="PS50109">
    <property type="entry name" value="HIS_KIN"/>
    <property type="match status" value="1"/>
</dbReference>
<feature type="domain" description="Histidine kinase" evidence="16">
    <location>
        <begin position="264"/>
        <end position="477"/>
    </location>
</feature>
<reference evidence="18" key="1">
    <citation type="submission" date="2016-01" db="EMBL/GenBank/DDBJ databases">
        <authorList>
            <person name="Peeters C."/>
        </authorList>
    </citation>
    <scope>NUCLEOTIDE SEQUENCE [LARGE SCALE GENOMIC DNA]</scope>
    <source>
        <strain evidence="18">LMG 29318</strain>
    </source>
</reference>
<evidence type="ECO:0000256" key="13">
    <source>
        <dbReference type="ARBA" id="ARBA00023136"/>
    </source>
</evidence>
<proteinExistence type="predicted"/>
<name>A0A158A0C6_9BURK</name>
<dbReference type="FunFam" id="1.10.287.130:FF:000001">
    <property type="entry name" value="Two-component sensor histidine kinase"/>
    <property type="match status" value="1"/>
</dbReference>
<dbReference type="PROSITE" id="PS50885">
    <property type="entry name" value="HAMP"/>
    <property type="match status" value="1"/>
</dbReference>
<dbReference type="Gene3D" id="3.30.565.10">
    <property type="entry name" value="Histidine kinase-like ATPase, C-terminal domain"/>
    <property type="match status" value="1"/>
</dbReference>
<keyword evidence="8 14" id="KW-0547">Nucleotide-binding</keyword>
<comment type="catalytic activity">
    <reaction evidence="1 14">
        <text>ATP + protein L-histidine = ADP + protein N-phospho-L-histidine.</text>
        <dbReference type="EC" id="2.7.13.3"/>
    </reaction>
</comment>
<keyword evidence="4 14" id="KW-0997">Cell inner membrane</keyword>
<feature type="transmembrane region" description="Helical" evidence="14">
    <location>
        <begin position="178"/>
        <end position="202"/>
    </location>
</feature>
<evidence type="ECO:0000256" key="15">
    <source>
        <dbReference type="SAM" id="MobiDB-lite"/>
    </source>
</evidence>
<dbReference type="AlphaFoldDB" id="A0A158A0C6"/>
<dbReference type="GO" id="GO:0000155">
    <property type="term" value="F:phosphorelay sensor kinase activity"/>
    <property type="evidence" value="ECO:0007669"/>
    <property type="project" value="InterPro"/>
</dbReference>
<dbReference type="InterPro" id="IPR003660">
    <property type="entry name" value="HAMP_dom"/>
</dbReference>
<feature type="region of interest" description="Disordered" evidence="15">
    <location>
        <begin position="1"/>
        <end position="24"/>
    </location>
</feature>
<dbReference type="Pfam" id="PF00512">
    <property type="entry name" value="HisKA"/>
    <property type="match status" value="1"/>
</dbReference>
<dbReference type="PANTHER" id="PTHR45436:SF9">
    <property type="entry name" value="SENSOR PROTEIN"/>
    <property type="match status" value="1"/>
</dbReference>
<dbReference type="PRINTS" id="PR00344">
    <property type="entry name" value="BCTRLSENSOR"/>
</dbReference>
<dbReference type="PANTHER" id="PTHR45436">
    <property type="entry name" value="SENSOR HISTIDINE KINASE YKOH"/>
    <property type="match status" value="1"/>
</dbReference>
<dbReference type="CDD" id="cd00082">
    <property type="entry name" value="HisKA"/>
    <property type="match status" value="1"/>
</dbReference>
<keyword evidence="3 14" id="KW-1003">Cell membrane</keyword>
<organism evidence="18 19">
    <name type="scientific">Caballeronia catudaia</name>
    <dbReference type="NCBI Taxonomy" id="1777136"/>
    <lineage>
        <taxon>Bacteria</taxon>
        <taxon>Pseudomonadati</taxon>
        <taxon>Pseudomonadota</taxon>
        <taxon>Betaproteobacteria</taxon>
        <taxon>Burkholderiales</taxon>
        <taxon>Burkholderiaceae</taxon>
        <taxon>Caballeronia</taxon>
    </lineage>
</organism>
<keyword evidence="12 14" id="KW-0902">Two-component regulatory system</keyword>
<evidence type="ECO:0000256" key="10">
    <source>
        <dbReference type="ARBA" id="ARBA00022840"/>
    </source>
</evidence>
<evidence type="ECO:0000256" key="7">
    <source>
        <dbReference type="ARBA" id="ARBA00022692"/>
    </source>
</evidence>
<evidence type="ECO:0000256" key="5">
    <source>
        <dbReference type="ARBA" id="ARBA00022553"/>
    </source>
</evidence>
<comment type="function">
    <text evidence="14">Member of a two-component regulatory system.</text>
</comment>
<dbReference type="SMART" id="SM00387">
    <property type="entry name" value="HATPase_c"/>
    <property type="match status" value="1"/>
</dbReference>
<dbReference type="SUPFAM" id="SSF47384">
    <property type="entry name" value="Homodimeric domain of signal transducing histidine kinase"/>
    <property type="match status" value="1"/>
</dbReference>
<gene>
    <name evidence="18" type="ORF">AWB75_01524</name>
</gene>
<evidence type="ECO:0000256" key="8">
    <source>
        <dbReference type="ARBA" id="ARBA00022741"/>
    </source>
</evidence>
<feature type="transmembrane region" description="Helical" evidence="14">
    <location>
        <begin position="32"/>
        <end position="55"/>
    </location>
</feature>
<dbReference type="EC" id="2.7.13.3" evidence="14"/>
<evidence type="ECO:0000256" key="1">
    <source>
        <dbReference type="ARBA" id="ARBA00000085"/>
    </source>
</evidence>
<keyword evidence="6 14" id="KW-0808">Transferase</keyword>
<evidence type="ECO:0000256" key="3">
    <source>
        <dbReference type="ARBA" id="ARBA00022475"/>
    </source>
</evidence>
<evidence type="ECO:0000313" key="19">
    <source>
        <dbReference type="Proteomes" id="UP000054870"/>
    </source>
</evidence>
<dbReference type="InterPro" id="IPR005467">
    <property type="entry name" value="His_kinase_dom"/>
</dbReference>
<dbReference type="RefSeq" id="WP_087086518.1">
    <property type="nucleotide sequence ID" value="NZ_FCOF02000005.1"/>
</dbReference>
<keyword evidence="11 14" id="KW-1133">Transmembrane helix</keyword>
<dbReference type="Pfam" id="PF02518">
    <property type="entry name" value="HATPase_c"/>
    <property type="match status" value="1"/>
</dbReference>
<evidence type="ECO:0000313" key="18">
    <source>
        <dbReference type="EMBL" id="SAK51200.1"/>
    </source>
</evidence>
<feature type="compositionally biased region" description="Basic and acidic residues" evidence="15">
    <location>
        <begin position="11"/>
        <end position="24"/>
    </location>
</feature>
<keyword evidence="5" id="KW-0597">Phosphoprotein</keyword>
<evidence type="ECO:0000256" key="14">
    <source>
        <dbReference type="RuleBase" id="RU364088"/>
    </source>
</evidence>
<evidence type="ECO:0000256" key="4">
    <source>
        <dbReference type="ARBA" id="ARBA00022519"/>
    </source>
</evidence>
<keyword evidence="9 14" id="KW-0418">Kinase</keyword>
<dbReference type="SMART" id="SM00388">
    <property type="entry name" value="HisKA"/>
    <property type="match status" value="1"/>
</dbReference>
<dbReference type="OrthoDB" id="9786919at2"/>
<evidence type="ECO:0000256" key="12">
    <source>
        <dbReference type="ARBA" id="ARBA00023012"/>
    </source>
</evidence>
<dbReference type="InterPro" id="IPR004358">
    <property type="entry name" value="Sig_transdc_His_kin-like_C"/>
</dbReference>
<evidence type="ECO:0000259" key="17">
    <source>
        <dbReference type="PROSITE" id="PS50885"/>
    </source>
</evidence>
<dbReference type="InterPro" id="IPR003594">
    <property type="entry name" value="HATPase_dom"/>
</dbReference>
<dbReference type="NCBIfam" id="TIGR01386">
    <property type="entry name" value="cztS_silS_copS"/>
    <property type="match status" value="1"/>
</dbReference>
<dbReference type="Proteomes" id="UP000054870">
    <property type="component" value="Unassembled WGS sequence"/>
</dbReference>
<dbReference type="Gene3D" id="1.10.287.130">
    <property type="match status" value="1"/>
</dbReference>
<sequence>MNTQWASPAPHEAREAREAHEPRTQRSISRRLAVMFALVALFVFSLVGSGLFLVLRVQLEQHLRDSLDNRAEVARLIVTHVSNPDKWKIAKEKLADITPRDGSTLFAVSSNDPRFEYGSPPEGRVIKRVLGGYERFRPKDRAYDMLMTTLTIPPNADRPPLQLFVAIDCSPNVHTMRAFGLALAAFMALSTIAVLLLSYSVARLGLAPLTRLTRDASKLSPTNRSQRLNTRALPMELEDLAKSFNGALERLDHAYGRLESFNADVAHELRTPVTILIGQTEVALTRDRSIEELRHTLQSNLEEFERVRAIINDMLFLARADQGERATGLVEVSLAAEVNRTLEFLEIPLEEAQVGATASGDARAFVNTSLFGRALTNLVMNAIQHCAPGATIAVSITREHGRVRIAVANPGEPIQPHVMAHLFDRFYRAESSRTNSRENHGLGLAIVKAVAEMHRGTVSATSANGINTFSFSVARFGSETRPAEGVALPVPPVVETKSAAT</sequence>
<feature type="domain" description="HAMP" evidence="17">
    <location>
        <begin position="203"/>
        <end position="256"/>
    </location>
</feature>
<dbReference type="InterPro" id="IPR050428">
    <property type="entry name" value="TCS_sensor_his_kinase"/>
</dbReference>
<dbReference type="EMBL" id="FCOF02000005">
    <property type="protein sequence ID" value="SAK51200.1"/>
    <property type="molecule type" value="Genomic_DNA"/>
</dbReference>
<dbReference type="InterPro" id="IPR003661">
    <property type="entry name" value="HisK_dim/P_dom"/>
</dbReference>
<protein>
    <recommendedName>
        <fullName evidence="14">Sensor protein</fullName>
        <ecNumber evidence="14">2.7.13.3</ecNumber>
    </recommendedName>
</protein>
<dbReference type="GO" id="GO:0005524">
    <property type="term" value="F:ATP binding"/>
    <property type="evidence" value="ECO:0007669"/>
    <property type="project" value="UniProtKB-KW"/>
</dbReference>
<dbReference type="SMART" id="SM00304">
    <property type="entry name" value="HAMP"/>
    <property type="match status" value="1"/>
</dbReference>
<keyword evidence="7 14" id="KW-0812">Transmembrane</keyword>
<dbReference type="InterPro" id="IPR036097">
    <property type="entry name" value="HisK_dim/P_sf"/>
</dbReference>
<dbReference type="InterPro" id="IPR036890">
    <property type="entry name" value="HATPase_C_sf"/>
</dbReference>
<comment type="caution">
    <text evidence="18">The sequence shown here is derived from an EMBL/GenBank/DDBJ whole genome shotgun (WGS) entry which is preliminary data.</text>
</comment>
<dbReference type="InterPro" id="IPR006290">
    <property type="entry name" value="CztS_silS_copS"/>
</dbReference>
<evidence type="ECO:0000256" key="9">
    <source>
        <dbReference type="ARBA" id="ARBA00022777"/>
    </source>
</evidence>